<gene>
    <name evidence="3" type="ORF">E1298_21220</name>
</gene>
<dbReference type="InterPro" id="IPR027417">
    <property type="entry name" value="P-loop_NTPase"/>
</dbReference>
<evidence type="ECO:0000313" key="4">
    <source>
        <dbReference type="Proteomes" id="UP000294513"/>
    </source>
</evidence>
<dbReference type="PANTHER" id="PTHR41259:SF1">
    <property type="entry name" value="DOUBLE-STRAND BREAK REPAIR RAD50 ATPASE, PUTATIVE-RELATED"/>
    <property type="match status" value="1"/>
</dbReference>
<keyword evidence="1" id="KW-0175">Coiled coil</keyword>
<feature type="coiled-coil region" evidence="1">
    <location>
        <begin position="927"/>
        <end position="954"/>
    </location>
</feature>
<evidence type="ECO:0000259" key="2">
    <source>
        <dbReference type="Pfam" id="PF13514"/>
    </source>
</evidence>
<dbReference type="AlphaFoldDB" id="A0A4R5BDY6"/>
<feature type="coiled-coil region" evidence="1">
    <location>
        <begin position="775"/>
        <end position="802"/>
    </location>
</feature>
<feature type="coiled-coil region" evidence="1">
    <location>
        <begin position="203"/>
        <end position="230"/>
    </location>
</feature>
<protein>
    <recommendedName>
        <fullName evidence="2">YhaN AAA domain-containing protein</fullName>
    </recommendedName>
</protein>
<dbReference type="InterPro" id="IPR038734">
    <property type="entry name" value="YhaN_AAA"/>
</dbReference>
<comment type="caution">
    <text evidence="3">The sequence shown here is derived from an EMBL/GenBank/DDBJ whole genome shotgun (WGS) entry which is preliminary data.</text>
</comment>
<evidence type="ECO:0000313" key="3">
    <source>
        <dbReference type="EMBL" id="TDD83473.1"/>
    </source>
</evidence>
<dbReference type="OrthoDB" id="3177877at2"/>
<feature type="domain" description="YhaN AAA" evidence="2">
    <location>
        <begin position="1"/>
        <end position="203"/>
    </location>
</feature>
<name>A0A4R5BDY6_9ACTN</name>
<keyword evidence="4" id="KW-1185">Reference proteome</keyword>
<dbReference type="Pfam" id="PF13514">
    <property type="entry name" value="AAA_27"/>
    <property type="match status" value="1"/>
</dbReference>
<feature type="coiled-coil region" evidence="1">
    <location>
        <begin position="637"/>
        <end position="664"/>
    </location>
</feature>
<dbReference type="Gene3D" id="3.40.50.300">
    <property type="entry name" value="P-loop containing nucleotide triphosphate hydrolases"/>
    <property type="match status" value="2"/>
</dbReference>
<sequence length="1149" mass="127280">MRIERLDLIAYGAFDGHSLDGLGRAGVHVVHGPNEAGKSTALSAFDQLLYGIDHQSRYAFRHGNRTQLGARLSAAGGVALEIIRRKKRKDDLVDGNGDPLGEGALAPFLGGVDRKTFTTEFALNSDELRKGGRLLASGEGDMAQLLAAARSGLLLNAVLARIKTRQDGLFLRRGRIPAINASLDRLRDVRKRVSEAMLRPDQYWDAEQSAAEAKRRLAETEADLRAAQRLRGARHHLLENLPALARCRELEEQAEQISAQGPVAPDDIRTQLPELINQRSARTGTRSTHAGLLEEIERQLSETGRDDALLPHAAAIKRLAEGIAAILDELERRDSASGEVADKRVRAASRLRTVHADATLADEGLYRIPEALRGEGQELRDRGRTLWDNLAHARDAVKRCRDKHERLGKELSALPAGEDVSQLQNAYASIPGRLEEKLNDTEDTWKKRDRRFRQARDRLGLPELPPEGVLKLRLPDQERATGAERDFRDLEQLLRDRAGELDDAQCRLATCRRDLDQLVTDDAPPTLEELQAQRAERDDLFARFVDDPGMLDSLSEAVRRADGTADQMLRHAERVNRRADLSREIADLEAAVPGHRAAVDEVLAEQESDQRRWEALWEGYPAPAPDIGQASKVLDAFDQLQTVARELQDNRIELEGLRKRLNAHATRLRHLLRLGEDAPTVTDTARDSVVFAEMVETARGRLDEHQRIAQDRAAVQRDLASAETDLEEAESAQADAENALAVHDGRWQRFLSSAGLAADRGFDVALTDLEDLSLVAADVDAAEALERELQQSEQRISEFGTLLEETFGACGRDVPASVTGWHDAIDTLARNLQEQRDGAQQRKTLLNNRANLVAQVAEADAELRGVESRLLDFSARLNLSSITELEAAAERATTFREKSTALANIRQTLPAGGELDRLREEAKKTSTEELADELAELDERIERLETARTAWLERRAERRRVLDDLDGSAAAARAEAEIAQICAGLAEDAEEYLRLEAARIAIQTCMEEYRNSDQEPVLARAAAMFAQLTCGDYAGLEMSDEERPSIRAKTSTGTLLTPAALSEGTCDQLYLALRLATLERHAVAGNALPIVVDDLLMSFDEERTEAALRVLDSMADRFQVIVFTHHKHVVEGAVKELPGGRCHIHKLPS</sequence>
<dbReference type="SUPFAM" id="SSF52540">
    <property type="entry name" value="P-loop containing nucleoside triphosphate hydrolases"/>
    <property type="match status" value="1"/>
</dbReference>
<dbReference type="Proteomes" id="UP000294513">
    <property type="component" value="Unassembled WGS sequence"/>
</dbReference>
<feature type="coiled-coil region" evidence="1">
    <location>
        <begin position="712"/>
        <end position="739"/>
    </location>
</feature>
<feature type="coiled-coil region" evidence="1">
    <location>
        <begin position="829"/>
        <end position="869"/>
    </location>
</feature>
<dbReference type="EMBL" id="SMKU01000112">
    <property type="protein sequence ID" value="TDD83473.1"/>
    <property type="molecule type" value="Genomic_DNA"/>
</dbReference>
<accession>A0A4R5BDY6</accession>
<dbReference type="RefSeq" id="WP_131895893.1">
    <property type="nucleotide sequence ID" value="NZ_SMKU01000112.1"/>
</dbReference>
<proteinExistence type="predicted"/>
<evidence type="ECO:0000256" key="1">
    <source>
        <dbReference type="SAM" id="Coils"/>
    </source>
</evidence>
<reference evidence="3 4" key="1">
    <citation type="submission" date="2019-03" db="EMBL/GenBank/DDBJ databases">
        <title>Draft genome sequences of novel Actinobacteria.</title>
        <authorList>
            <person name="Sahin N."/>
            <person name="Ay H."/>
            <person name="Saygin H."/>
        </authorList>
    </citation>
    <scope>NUCLEOTIDE SEQUENCE [LARGE SCALE GENOMIC DNA]</scope>
    <source>
        <strain evidence="3 4">H3C3</strain>
    </source>
</reference>
<organism evidence="3 4">
    <name type="scientific">Actinomadura rubrisoli</name>
    <dbReference type="NCBI Taxonomy" id="2530368"/>
    <lineage>
        <taxon>Bacteria</taxon>
        <taxon>Bacillati</taxon>
        <taxon>Actinomycetota</taxon>
        <taxon>Actinomycetes</taxon>
        <taxon>Streptosporangiales</taxon>
        <taxon>Thermomonosporaceae</taxon>
        <taxon>Actinomadura</taxon>
    </lineage>
</organism>
<dbReference type="PANTHER" id="PTHR41259">
    <property type="entry name" value="DOUBLE-STRAND BREAK REPAIR RAD50 ATPASE, PUTATIVE-RELATED"/>
    <property type="match status" value="1"/>
</dbReference>